<keyword evidence="3" id="KW-1185">Reference proteome</keyword>
<dbReference type="PANTHER" id="PTHR36848:SF2">
    <property type="entry name" value="SECRETED PROTEIN"/>
    <property type="match status" value="1"/>
</dbReference>
<dbReference type="EMBL" id="BRVP01000002">
    <property type="protein sequence ID" value="GLB51253.1"/>
    <property type="molecule type" value="Genomic_DNA"/>
</dbReference>
<name>A0A9W6B5U8_9FLAO</name>
<dbReference type="InterPro" id="IPR053161">
    <property type="entry name" value="Ulvan_degrading_GH"/>
</dbReference>
<feature type="chain" id="PRO_5040838694" evidence="1">
    <location>
        <begin position="26"/>
        <end position="906"/>
    </location>
</feature>
<dbReference type="Gene3D" id="2.60.120.260">
    <property type="entry name" value="Galactose-binding domain-like"/>
    <property type="match status" value="1"/>
</dbReference>
<accession>A0A9W6B5U8</accession>
<reference evidence="2" key="1">
    <citation type="submission" date="2022-07" db="EMBL/GenBank/DDBJ databases">
        <title>Taxonomy of Novel Oxalotrophic and Methylotrophic Bacteria.</title>
        <authorList>
            <person name="Sahin N."/>
            <person name="Tani A."/>
        </authorList>
    </citation>
    <scope>NUCLEOTIDE SEQUENCE</scope>
    <source>
        <strain evidence="2">AM327</strain>
    </source>
</reference>
<dbReference type="Pfam" id="PF17132">
    <property type="entry name" value="Glyco_hydro_106"/>
    <property type="match status" value="3"/>
</dbReference>
<evidence type="ECO:0000313" key="3">
    <source>
        <dbReference type="Proteomes" id="UP001143545"/>
    </source>
</evidence>
<protein>
    <submittedName>
        <fullName evidence="2">Glycosyl hydrolase family 2</fullName>
    </submittedName>
</protein>
<evidence type="ECO:0000313" key="2">
    <source>
        <dbReference type="EMBL" id="GLB51253.1"/>
    </source>
</evidence>
<keyword evidence="1" id="KW-0732">Signal</keyword>
<dbReference type="GO" id="GO:0016787">
    <property type="term" value="F:hydrolase activity"/>
    <property type="evidence" value="ECO:0007669"/>
    <property type="project" value="UniProtKB-KW"/>
</dbReference>
<dbReference type="PANTHER" id="PTHR36848">
    <property type="entry name" value="DNA-BINDING PROTEIN (PUTATIVE SECRETED PROTEIN)-RELATED"/>
    <property type="match status" value="1"/>
</dbReference>
<dbReference type="SUPFAM" id="SSF49785">
    <property type="entry name" value="Galactose-binding domain-like"/>
    <property type="match status" value="1"/>
</dbReference>
<sequence length="906" mass="102470">MIKKNRGGFTIICSLLLLFSALGNAQQHSETVKPWARWWWMGNAVDSTGIKYNLIALQKAGIGGVEITPIYGVKGEESNYLKFLSKEYLQIVSYTLEVADSLDMRVDMTLGTGWPYGGSQVTTKDAATKLIVQTYTVNKGERFKDTITVMNPKEKKGASLSYVLAFDKNGKYQDITNQLEENHMINWKARKSDATIYAVFTGKTGQKVKRAAPGGEGYTLDHYSTKAFRHYVQPFDTAFSKLNGKLRAVFNDSYEVYGTDFTPDFFTEFEQRRGYDIKPFLPHLLDTTSTEIGNRIKSDYRETISDLLKDFDSTWTLWAHNHDLITRLQAHGSPGNLIDYYAAADIPECETFGSMPFDIKGLRRDAENIRQGDADLVMLKFSSSAAHISGKNLVSSETFTWLREHFKTALSQCKPEVEELFLNGINHTFLHGSTYSPERAKWPGWKFYASVNFNYNNTIWEDAPSLFSYIKNCQEFLQEGTAVRETLLYWPIYDIWQQPLKADLMVQFPIHSLKDWLYGTDFYDTATSLIERGYSTDFISDSFIQQAKVKNGKVMVPGGAYDCIIIPECTYMPLNTLEHLLNLKREGAHIIFKGIPEGVPGYLNYKQQNEEFLNLIKKMKIHTSEDLYNALDIIGIHNESLIATGLKYVSRIDKDGNKIYFLVNHTDHKIDTYLSLDIAGSVIQLIDPLTGRNGKAKVWSKDGHNKVRVSLPSGETVFVASTKEDISSWNYFDSVEDGLAYDLETSWLLDFVKGGPTLPSNATIDTLASWTILNAEAEAFSGTVSYTATFDKPAEGISWMLDLGDVRESAKVWINGRYLGCAWANPYKIYIGALKEKGNTIKIDVTNLPANRLRALEKSGEEWKIFHEINMVTKDYKKFDATVWQPTPSGLLGPVKLIPLKVEITK</sequence>
<keyword evidence="2" id="KW-0378">Hydrolase</keyword>
<dbReference type="InterPro" id="IPR008979">
    <property type="entry name" value="Galactose-bd-like_sf"/>
</dbReference>
<comment type="caution">
    <text evidence="2">The sequence shown here is derived from an EMBL/GenBank/DDBJ whole genome shotgun (WGS) entry which is preliminary data.</text>
</comment>
<proteinExistence type="predicted"/>
<dbReference type="AlphaFoldDB" id="A0A9W6B5U8"/>
<dbReference type="Proteomes" id="UP001143545">
    <property type="component" value="Unassembled WGS sequence"/>
</dbReference>
<feature type="signal peptide" evidence="1">
    <location>
        <begin position="1"/>
        <end position="25"/>
    </location>
</feature>
<dbReference type="RefSeq" id="WP_281751603.1">
    <property type="nucleotide sequence ID" value="NZ_BRVP01000002.1"/>
</dbReference>
<evidence type="ECO:0000256" key="1">
    <source>
        <dbReference type="SAM" id="SignalP"/>
    </source>
</evidence>
<dbReference type="NCBIfam" id="NF045579">
    <property type="entry name" value="rhamnoside_JR"/>
    <property type="match status" value="1"/>
</dbReference>
<organism evidence="2 3">
    <name type="scientific">Neptunitalea chrysea</name>
    <dbReference type="NCBI Taxonomy" id="1647581"/>
    <lineage>
        <taxon>Bacteria</taxon>
        <taxon>Pseudomonadati</taxon>
        <taxon>Bacteroidota</taxon>
        <taxon>Flavobacteriia</taxon>
        <taxon>Flavobacteriales</taxon>
        <taxon>Flavobacteriaceae</taxon>
        <taxon>Neptunitalea</taxon>
    </lineage>
</organism>
<gene>
    <name evidence="2" type="ORF">NBRC110019_02920</name>
</gene>